<gene>
    <name evidence="1" type="ORF">SAMN05443547_1442</name>
</gene>
<sequence>MKKFIYISFHLLFGLSFSQNVNSKTSDSIVWRKVTCESGTEHAKIDFDKGIYNCYSYGLIFDRNPELSAFIRNYTKNKYGIDTKNAGCVITEYSQCYSKTMNDLVLDKFGKDIFEKSRKEAEELFKNEKQ</sequence>
<organism evidence="1 2">
    <name type="scientific">Flavobacterium cucumis</name>
    <dbReference type="NCBI Taxonomy" id="416016"/>
    <lineage>
        <taxon>Bacteria</taxon>
        <taxon>Pseudomonadati</taxon>
        <taxon>Bacteroidota</taxon>
        <taxon>Flavobacteriia</taxon>
        <taxon>Flavobacteriales</taxon>
        <taxon>Flavobacteriaceae</taxon>
        <taxon>Flavobacterium</taxon>
    </lineage>
</organism>
<dbReference type="RefSeq" id="WP_143165240.1">
    <property type="nucleotide sequence ID" value="NZ_CBCSEA010000004.1"/>
</dbReference>
<dbReference type="STRING" id="416016.SAMN05443547_1442"/>
<dbReference type="Proteomes" id="UP000184611">
    <property type="component" value="Unassembled WGS sequence"/>
</dbReference>
<reference evidence="2" key="1">
    <citation type="submission" date="2016-12" db="EMBL/GenBank/DDBJ databases">
        <authorList>
            <person name="Varghese N."/>
            <person name="Submissions S."/>
        </authorList>
    </citation>
    <scope>NUCLEOTIDE SEQUENCE [LARGE SCALE GENOMIC DNA]</scope>
    <source>
        <strain evidence="2">DSM 18830</strain>
    </source>
</reference>
<dbReference type="AlphaFoldDB" id="A0A1M7ZW28"/>
<evidence type="ECO:0000313" key="1">
    <source>
        <dbReference type="EMBL" id="SHO73091.1"/>
    </source>
</evidence>
<proteinExistence type="predicted"/>
<dbReference type="EMBL" id="FRYK01000002">
    <property type="protein sequence ID" value="SHO73091.1"/>
    <property type="molecule type" value="Genomic_DNA"/>
</dbReference>
<evidence type="ECO:0000313" key="2">
    <source>
        <dbReference type="Proteomes" id="UP000184611"/>
    </source>
</evidence>
<dbReference type="OrthoDB" id="1366312at2"/>
<accession>A0A1M7ZW28</accession>
<name>A0A1M7ZW28_9FLAO</name>
<keyword evidence="2" id="KW-1185">Reference proteome</keyword>
<protein>
    <submittedName>
        <fullName evidence="1">Uncharacterized protein</fullName>
    </submittedName>
</protein>